<dbReference type="PANTHER" id="PTHR36310:SF1">
    <property type="entry name" value="CYCLIN-DEPENDENT PROTEIN KINASE INHIBITOR SMR11"/>
    <property type="match status" value="1"/>
</dbReference>
<name>A0A0D3BU70_BRAOL</name>
<dbReference type="InterPro" id="IPR038971">
    <property type="entry name" value="SMR11/SMR16"/>
</dbReference>
<feature type="compositionally biased region" description="Low complexity" evidence="1">
    <location>
        <begin position="20"/>
        <end position="37"/>
    </location>
</feature>
<protein>
    <submittedName>
        <fullName evidence="2">Uncharacterized protein</fullName>
    </submittedName>
</protein>
<dbReference type="HOGENOM" id="CLU_163607_0_0_1"/>
<dbReference type="OrthoDB" id="777328at2759"/>
<organism evidence="2 3">
    <name type="scientific">Brassica oleracea var. oleracea</name>
    <dbReference type="NCBI Taxonomy" id="109376"/>
    <lineage>
        <taxon>Eukaryota</taxon>
        <taxon>Viridiplantae</taxon>
        <taxon>Streptophyta</taxon>
        <taxon>Embryophyta</taxon>
        <taxon>Tracheophyta</taxon>
        <taxon>Spermatophyta</taxon>
        <taxon>Magnoliopsida</taxon>
        <taxon>eudicotyledons</taxon>
        <taxon>Gunneridae</taxon>
        <taxon>Pentapetalae</taxon>
        <taxon>rosids</taxon>
        <taxon>malvids</taxon>
        <taxon>Brassicales</taxon>
        <taxon>Brassicaceae</taxon>
        <taxon>Brassiceae</taxon>
        <taxon>Brassica</taxon>
    </lineage>
</organism>
<dbReference type="AlphaFoldDB" id="A0A0D3BU70"/>
<keyword evidence="3" id="KW-1185">Reference proteome</keyword>
<dbReference type="Proteomes" id="UP000032141">
    <property type="component" value="Chromosome C4"/>
</dbReference>
<dbReference type="GeneID" id="106339875"/>
<dbReference type="Gramene" id="Bo4g071650.1">
    <property type="protein sequence ID" value="Bo4g071650.1"/>
    <property type="gene ID" value="Bo4g071650"/>
</dbReference>
<dbReference type="STRING" id="109376.A0A0D3BU70"/>
<proteinExistence type="predicted"/>
<dbReference type="OMA" id="GSAETCC"/>
<feature type="region of interest" description="Disordered" evidence="1">
    <location>
        <begin position="1"/>
        <end position="52"/>
    </location>
</feature>
<dbReference type="EnsemblPlants" id="Bo4g071650.1">
    <property type="protein sequence ID" value="Bo4g071650.1"/>
    <property type="gene ID" value="Bo4g071650"/>
</dbReference>
<accession>A0A0D3BU70</accession>
<reference evidence="2 3" key="1">
    <citation type="journal article" date="2014" name="Genome Biol.">
        <title>Transcriptome and methylome profiling reveals relics of genome dominance in the mesopolyploid Brassica oleracea.</title>
        <authorList>
            <person name="Parkin I.A."/>
            <person name="Koh C."/>
            <person name="Tang H."/>
            <person name="Robinson S.J."/>
            <person name="Kagale S."/>
            <person name="Clarke W.E."/>
            <person name="Town C.D."/>
            <person name="Nixon J."/>
            <person name="Krishnakumar V."/>
            <person name="Bidwell S.L."/>
            <person name="Denoeud F."/>
            <person name="Belcram H."/>
            <person name="Links M.G."/>
            <person name="Just J."/>
            <person name="Clarke C."/>
            <person name="Bender T."/>
            <person name="Huebert T."/>
            <person name="Mason A.S."/>
            <person name="Pires J.C."/>
            <person name="Barker G."/>
            <person name="Moore J."/>
            <person name="Walley P.G."/>
            <person name="Manoli S."/>
            <person name="Batley J."/>
            <person name="Edwards D."/>
            <person name="Nelson M.N."/>
            <person name="Wang X."/>
            <person name="Paterson A.H."/>
            <person name="King G."/>
            <person name="Bancroft I."/>
            <person name="Chalhoub B."/>
            <person name="Sharpe A.G."/>
        </authorList>
    </citation>
    <scope>NUCLEOTIDE SEQUENCE</scope>
    <source>
        <strain evidence="2 3">cv. TO1000</strain>
    </source>
</reference>
<reference evidence="2" key="2">
    <citation type="submission" date="2015-03" db="UniProtKB">
        <authorList>
            <consortium name="EnsemblPlants"/>
        </authorList>
    </citation>
    <scope>IDENTIFICATION</scope>
</reference>
<evidence type="ECO:0000313" key="2">
    <source>
        <dbReference type="EnsemblPlants" id="Bo4g071650.1"/>
    </source>
</evidence>
<sequence>MDQEGDPCEAKKKASLEPKTPTADDPDSISPSDSDLSLSEEELITTTQRESRGTITLSDEDIIESIYQSLLQIILSARLQQGSAETCCLDDCKTPLSRVAKMVPDTCPGAPMQLTKKWRNNGSGRGRKLLF</sequence>
<dbReference type="RefSeq" id="XP_013634194.1">
    <property type="nucleotide sequence ID" value="XM_013778740.1"/>
</dbReference>
<evidence type="ECO:0000256" key="1">
    <source>
        <dbReference type="SAM" id="MobiDB-lite"/>
    </source>
</evidence>
<dbReference type="PANTHER" id="PTHR36310">
    <property type="entry name" value="CYCLIN-DEPENDENT PROTEIN KINASE INHIBITOR SMR11"/>
    <property type="match status" value="1"/>
</dbReference>
<dbReference type="KEGG" id="boe:106339875"/>
<evidence type="ECO:0000313" key="3">
    <source>
        <dbReference type="Proteomes" id="UP000032141"/>
    </source>
</evidence>